<proteinExistence type="predicted"/>
<organism evidence="1">
    <name type="scientific">marine sediment metagenome</name>
    <dbReference type="NCBI Taxonomy" id="412755"/>
    <lineage>
        <taxon>unclassified sequences</taxon>
        <taxon>metagenomes</taxon>
        <taxon>ecological metagenomes</taxon>
    </lineage>
</organism>
<reference evidence="1" key="1">
    <citation type="journal article" date="2015" name="Nature">
        <title>Complex archaea that bridge the gap between prokaryotes and eukaryotes.</title>
        <authorList>
            <person name="Spang A."/>
            <person name="Saw J.H."/>
            <person name="Jorgensen S.L."/>
            <person name="Zaremba-Niedzwiedzka K."/>
            <person name="Martijn J."/>
            <person name="Lind A.E."/>
            <person name="van Eijk R."/>
            <person name="Schleper C."/>
            <person name="Guy L."/>
            <person name="Ettema T.J."/>
        </authorList>
    </citation>
    <scope>NUCLEOTIDE SEQUENCE</scope>
</reference>
<dbReference type="EMBL" id="LAZR01005444">
    <property type="protein sequence ID" value="KKM99894.1"/>
    <property type="molecule type" value="Genomic_DNA"/>
</dbReference>
<accession>A0A0F9LXS7</accession>
<name>A0A0F9LXS7_9ZZZZ</name>
<feature type="non-terminal residue" evidence="1">
    <location>
        <position position="1"/>
    </location>
</feature>
<evidence type="ECO:0000313" key="1">
    <source>
        <dbReference type="EMBL" id="KKM99894.1"/>
    </source>
</evidence>
<protein>
    <submittedName>
        <fullName evidence="1">Uncharacterized protein</fullName>
    </submittedName>
</protein>
<sequence length="1572" mass="173055">MEKDIRKELGPDVDDQTVREQVYRTLRIQEHLSDVLDEWGFPRDEQGGVAYLPSRAVDEALRREAEENGEFFKEFPDRPGLLEQITSLFSKKWIPIVDPTVGFRAAAVSGIGGGKPDKGKDVLKFASLDEVHRGGQLFADPVAHFALEAQALPVRVGELGFGEVTGVETTAVSGALRSQLAEDILSEVISPEYVLIALPFAGVGVRGLTGVAKLTRVAANLTIGTDIGLARGFPLLRPATLRPVLRALTAVAKSPAALRNIPRAIKNNPVFQRGLEGLRSARASQIGRGLPHEEWVEAIGFNNRVRLNRVSKDLTQESLSGQKAVTSPENLPLRQAIEEDMTAGRGIEDIVENGLSVRPQQGPVSEGVDAFWRGEEGGGILGLGGKTEATERNLFGALKAGEPVPYAGLQRVTRDLELLPPALVERATSLEMTELLQARRVSQSLGTRTPSQLKKAELVEIVENAGLPLSKRATRNTLLKEINTAAKRGESVPKAVEARLWEAFTETDVAEMFQLAAEGKLAAGVRPTQLVSGKAAPALKETFMAAFNPARPLSERTANIDRYISGVEKLASRSKPGSVRRLVLEADARQSRWSWDTKFGVKPLIEAQDDVKESFRILISEHRGTPEERLAKLTTERAGEITSEIDTFLGNFPQLSKTQRDRFARRILTQALDAESGAQIYDAGRQLETMLHIAGIDRKLANEAYEALKILTTKGATPSSSQITAMRKALDPVLGKGATSQFLNARKLTTKSGELVINSIGLPRALMASSDISALARQGGIIGPRMPIQWAKMAGRSIRAFWQPEYADEVRRSIVNSGVIRLEGGEVVDIYQYATKEANLFLASDAGQLGLTFKEEEWMTHFASKWGWHLPRDAAGRFSLNPTKWEKVPFPVPLAQSERSYVVGLDKLRMDYFSNEMKKLIQRGMAGGTTPGLEDFKQLGLFTNNGTGRGKMWEFLRSSTPILNALFFAPRLVLSRFAILGDVARFTVKGGPMRRVVWETLAADGATLAGAMFLINTSLNAAGIDTSIDFQNPLKKSGDGTWRVNSDFMKIRVGDSHIDFLASMGPTQRLLVGLSAAAYQGDGELAAQLAETFVRSKEAPVPSGLHDVITGQDFIGGNIELSLDDLLLDVVASRVMPLSWQGPIEAIAAMRGEFDIDTGEATIDLATNKPNKLEAVQAGIALSAELIGGGVVSFFNPGEKLRENEEELLQTLLGEGQIKPRDGQEITEVDDLDSIQAGVLKEAYDSEDKELADKQLQQGLWRDSEWAKNKVTEEKFHEELRLTGGYTNPETGKWVALLGPGGAWRSSEIDAQLLTHRIDGSEWRYRDGQNTSAEINVTRALFGREEKDIEDIDNPVDKLIAEFWQIEPIAFLTVGGDYDKEAFQAARDAKEAEVSKAVGDPEAVRAYFESFTTRRDTPVQTRARAAEEDQEKFKETPVYMENVTDATINNLLDNTRAYLNSVGSRWGLARYIQWLYYQGEQYQTNEWAIAYWVAAGQRELVLNPERTQIVMDNPDTILFYPGLFGELPDGDKQNFFDLHSELLSKDLIERATEAGEISQQSDTELFQSQPLF</sequence>
<comment type="caution">
    <text evidence="1">The sequence shown here is derived from an EMBL/GenBank/DDBJ whole genome shotgun (WGS) entry which is preliminary data.</text>
</comment>
<gene>
    <name evidence="1" type="ORF">LCGC14_1143260</name>
</gene>